<evidence type="ECO:0000256" key="4">
    <source>
        <dbReference type="ARBA" id="ARBA00022989"/>
    </source>
</evidence>
<keyword evidence="7" id="KW-1185">Reference proteome</keyword>
<comment type="caution">
    <text evidence="6">The sequence shown here is derived from an EMBL/GenBank/DDBJ whole genome shotgun (WGS) entry which is preliminary data.</text>
</comment>
<comment type="similarity">
    <text evidence="2">Belongs to the IFI6/IFI27 family.</text>
</comment>
<proteinExistence type="inferred from homology"/>
<keyword evidence="3" id="KW-0812">Transmembrane</keyword>
<dbReference type="Proteomes" id="UP000237246">
    <property type="component" value="Unassembled WGS sequence"/>
</dbReference>
<evidence type="ECO:0000313" key="7">
    <source>
        <dbReference type="Proteomes" id="UP000237246"/>
    </source>
</evidence>
<dbReference type="AlphaFoldDB" id="A0A2P4T6Z8"/>
<protein>
    <submittedName>
        <fullName evidence="6">Uncharacterized protein</fullName>
    </submittedName>
</protein>
<evidence type="ECO:0000256" key="2">
    <source>
        <dbReference type="ARBA" id="ARBA00007262"/>
    </source>
</evidence>
<organism evidence="6 7">
    <name type="scientific">Bambusicola thoracicus</name>
    <name type="common">Chinese bamboo-partridge</name>
    <name type="synonym">Perdix thoracica</name>
    <dbReference type="NCBI Taxonomy" id="9083"/>
    <lineage>
        <taxon>Eukaryota</taxon>
        <taxon>Metazoa</taxon>
        <taxon>Chordata</taxon>
        <taxon>Craniata</taxon>
        <taxon>Vertebrata</taxon>
        <taxon>Euteleostomi</taxon>
        <taxon>Archelosauria</taxon>
        <taxon>Archosauria</taxon>
        <taxon>Dinosauria</taxon>
        <taxon>Saurischia</taxon>
        <taxon>Theropoda</taxon>
        <taxon>Coelurosauria</taxon>
        <taxon>Aves</taxon>
        <taxon>Neognathae</taxon>
        <taxon>Galloanserae</taxon>
        <taxon>Galliformes</taxon>
        <taxon>Phasianidae</taxon>
        <taxon>Perdicinae</taxon>
        <taxon>Bambusicola</taxon>
    </lineage>
</organism>
<dbReference type="GO" id="GO:0016020">
    <property type="term" value="C:membrane"/>
    <property type="evidence" value="ECO:0007669"/>
    <property type="project" value="UniProtKB-SubCell"/>
</dbReference>
<evidence type="ECO:0000256" key="5">
    <source>
        <dbReference type="ARBA" id="ARBA00023136"/>
    </source>
</evidence>
<keyword evidence="5" id="KW-0472">Membrane</keyword>
<dbReference type="OrthoDB" id="9425585at2759"/>
<reference evidence="6 7" key="1">
    <citation type="submission" date="2018-01" db="EMBL/GenBank/DDBJ databases">
        <title>Comparison of the Chinese Bamboo Partridge and Red Junglefowl genome sequences highlights the importance of demography in genome evolution.</title>
        <authorList>
            <person name="Tiley G.P."/>
            <person name="Kimball R.T."/>
            <person name="Braun E.L."/>
            <person name="Burleigh J.G."/>
        </authorList>
    </citation>
    <scope>NUCLEOTIDE SEQUENCE [LARGE SCALE GENOMIC DNA]</scope>
    <source>
        <strain evidence="6">RTK389</strain>
        <tissue evidence="6">Blood</tissue>
    </source>
</reference>
<dbReference type="Pfam" id="PF06140">
    <property type="entry name" value="Ifi-6-16"/>
    <property type="match status" value="1"/>
</dbReference>
<dbReference type="PANTHER" id="PTHR16932">
    <property type="entry name" value="INTERFERON ALPHA-INDUCIBLE PROTEIN 27"/>
    <property type="match status" value="1"/>
</dbReference>
<sequence length="99" mass="10560">MSDQNVHKAGFTSSGIARGSLASSIMSGEAKSFGGGVPSGGTTATLQEMGMRNFQWVAKEEGGEQKETSVQEQVLQTVHPLQTDSFDIFFPSLLSLYLT</sequence>
<dbReference type="Gene3D" id="6.10.110.10">
    <property type="match status" value="1"/>
</dbReference>
<evidence type="ECO:0000313" key="6">
    <source>
        <dbReference type="EMBL" id="POI32107.1"/>
    </source>
</evidence>
<accession>A0A2P4T6Z8</accession>
<dbReference type="InterPro" id="IPR038213">
    <property type="entry name" value="IFI6/IFI27-like_sf"/>
</dbReference>
<keyword evidence="4" id="KW-1133">Transmembrane helix</keyword>
<dbReference type="PANTHER" id="PTHR16932:SF18">
    <property type="entry name" value="INTERFERON, ALPHA-INDUCIBLE PROTEIN 27-LIKE 2"/>
    <property type="match status" value="1"/>
</dbReference>
<evidence type="ECO:0000256" key="3">
    <source>
        <dbReference type="ARBA" id="ARBA00022692"/>
    </source>
</evidence>
<dbReference type="InterPro" id="IPR009311">
    <property type="entry name" value="IFI6/IFI27-like"/>
</dbReference>
<name>A0A2P4T6Z8_BAMTH</name>
<comment type="subcellular location">
    <subcellularLocation>
        <location evidence="1">Membrane</location>
        <topology evidence="1">Multi-pass membrane protein</topology>
    </subcellularLocation>
</comment>
<dbReference type="EMBL" id="PPHD01006698">
    <property type="protein sequence ID" value="POI32107.1"/>
    <property type="molecule type" value="Genomic_DNA"/>
</dbReference>
<gene>
    <name evidence="6" type="ORF">CIB84_004141</name>
</gene>
<evidence type="ECO:0000256" key="1">
    <source>
        <dbReference type="ARBA" id="ARBA00004141"/>
    </source>
</evidence>